<feature type="transmembrane region" description="Helical" evidence="7">
    <location>
        <begin position="345"/>
        <end position="368"/>
    </location>
</feature>
<feature type="transmembrane region" description="Helical" evidence="7">
    <location>
        <begin position="193"/>
        <end position="212"/>
    </location>
</feature>
<accession>A0A857JNQ9</accession>
<feature type="transmembrane region" description="Helical" evidence="7">
    <location>
        <begin position="81"/>
        <end position="104"/>
    </location>
</feature>
<dbReference type="GO" id="GO:0005384">
    <property type="term" value="F:manganese ion transmembrane transporter activity"/>
    <property type="evidence" value="ECO:0007669"/>
    <property type="project" value="TreeGrafter"/>
</dbReference>
<protein>
    <submittedName>
        <fullName evidence="8">Divalent metal cation transporter MntH</fullName>
    </submittedName>
</protein>
<keyword evidence="4" id="KW-0769">Symport</keyword>
<dbReference type="GO" id="GO:0005886">
    <property type="term" value="C:plasma membrane"/>
    <property type="evidence" value="ECO:0007669"/>
    <property type="project" value="TreeGrafter"/>
</dbReference>
<keyword evidence="5 7" id="KW-1133">Transmembrane helix</keyword>
<evidence type="ECO:0000256" key="3">
    <source>
        <dbReference type="ARBA" id="ARBA00022692"/>
    </source>
</evidence>
<dbReference type="KEGG" id="pmes:FX988_03270"/>
<evidence type="ECO:0000256" key="5">
    <source>
        <dbReference type="ARBA" id="ARBA00022989"/>
    </source>
</evidence>
<dbReference type="OrthoDB" id="9787548at2"/>
<dbReference type="PANTHER" id="PTHR11706">
    <property type="entry name" value="SOLUTE CARRIER PROTEIN FAMILY 11 MEMBER"/>
    <property type="match status" value="1"/>
</dbReference>
<feature type="transmembrane region" description="Helical" evidence="7">
    <location>
        <begin position="233"/>
        <end position="257"/>
    </location>
</feature>
<evidence type="ECO:0000256" key="7">
    <source>
        <dbReference type="SAM" id="Phobius"/>
    </source>
</evidence>
<dbReference type="AlphaFoldDB" id="A0A857JNQ9"/>
<gene>
    <name evidence="8" type="ORF">FX988_03270</name>
</gene>
<dbReference type="InterPro" id="IPR001046">
    <property type="entry name" value="NRAMP_fam"/>
</dbReference>
<feature type="transmembrane region" description="Helical" evidence="7">
    <location>
        <begin position="380"/>
        <end position="403"/>
    </location>
</feature>
<dbReference type="GO" id="GO:0015086">
    <property type="term" value="F:cadmium ion transmembrane transporter activity"/>
    <property type="evidence" value="ECO:0007669"/>
    <property type="project" value="TreeGrafter"/>
</dbReference>
<dbReference type="PANTHER" id="PTHR11706:SF33">
    <property type="entry name" value="NATURAL RESISTANCE-ASSOCIATED MACROPHAGE PROTEIN 2"/>
    <property type="match status" value="1"/>
</dbReference>
<dbReference type="RefSeq" id="WP_160181148.1">
    <property type="nucleotide sequence ID" value="NZ_CP047656.1"/>
</dbReference>
<keyword evidence="3 7" id="KW-0812">Transmembrane</keyword>
<evidence type="ECO:0000256" key="2">
    <source>
        <dbReference type="ARBA" id="ARBA00022448"/>
    </source>
</evidence>
<evidence type="ECO:0000256" key="1">
    <source>
        <dbReference type="ARBA" id="ARBA00004141"/>
    </source>
</evidence>
<keyword evidence="9" id="KW-1185">Reference proteome</keyword>
<evidence type="ECO:0000256" key="6">
    <source>
        <dbReference type="ARBA" id="ARBA00023136"/>
    </source>
</evidence>
<evidence type="ECO:0000313" key="8">
    <source>
        <dbReference type="EMBL" id="QHJ13012.1"/>
    </source>
</evidence>
<proteinExistence type="predicted"/>
<keyword evidence="6 7" id="KW-0472">Membrane</keyword>
<name>A0A857JNQ9_9ALTE</name>
<feature type="transmembrane region" description="Helical" evidence="7">
    <location>
        <begin position="322"/>
        <end position="339"/>
    </location>
</feature>
<keyword evidence="2" id="KW-0813">Transport</keyword>
<dbReference type="NCBIfam" id="NF037982">
    <property type="entry name" value="Nramp_1"/>
    <property type="match status" value="1"/>
</dbReference>
<feature type="transmembrane region" description="Helical" evidence="7">
    <location>
        <begin position="149"/>
        <end position="173"/>
    </location>
</feature>
<evidence type="ECO:0000313" key="9">
    <source>
        <dbReference type="Proteomes" id="UP000464524"/>
    </source>
</evidence>
<dbReference type="Proteomes" id="UP000464524">
    <property type="component" value="Chromosome"/>
</dbReference>
<dbReference type="EMBL" id="CP047656">
    <property type="protein sequence ID" value="QHJ13012.1"/>
    <property type="molecule type" value="Genomic_DNA"/>
</dbReference>
<dbReference type="Pfam" id="PF01566">
    <property type="entry name" value="Nramp"/>
    <property type="match status" value="1"/>
</dbReference>
<reference evidence="8 9" key="1">
    <citation type="submission" date="2019-12" db="EMBL/GenBank/DDBJ databases">
        <title>Genome sequencing and assembly of endphytes of Porphyra tenera.</title>
        <authorList>
            <person name="Park J.M."/>
            <person name="Shin R."/>
            <person name="Jo S.H."/>
        </authorList>
    </citation>
    <scope>NUCLEOTIDE SEQUENCE [LARGE SCALE GENOMIC DNA]</scope>
    <source>
        <strain evidence="8 9">GPM4</strain>
    </source>
</reference>
<feature type="transmembrane region" description="Helical" evidence="7">
    <location>
        <begin position="124"/>
        <end position="142"/>
    </location>
</feature>
<evidence type="ECO:0000256" key="4">
    <source>
        <dbReference type="ARBA" id="ARBA00022847"/>
    </source>
</evidence>
<organism evidence="8 9">
    <name type="scientific">Paraglaciecola mesophila</name>
    <dbReference type="NCBI Taxonomy" id="197222"/>
    <lineage>
        <taxon>Bacteria</taxon>
        <taxon>Pseudomonadati</taxon>
        <taxon>Pseudomonadota</taxon>
        <taxon>Gammaproteobacteria</taxon>
        <taxon>Alteromonadales</taxon>
        <taxon>Alteromonadaceae</taxon>
        <taxon>Paraglaciecola</taxon>
    </lineage>
</organism>
<comment type="subcellular location">
    <subcellularLocation>
        <location evidence="1">Membrane</location>
        <topology evidence="1">Multi-pass membrane protein</topology>
    </subcellularLocation>
</comment>
<dbReference type="GO" id="GO:0015293">
    <property type="term" value="F:symporter activity"/>
    <property type="evidence" value="ECO:0007669"/>
    <property type="project" value="UniProtKB-KW"/>
</dbReference>
<sequence length="413" mass="44577">MNNLKTFFASLLPGIFLFGFTVGTGSVTAMAKAGADYGMSLLWTIFISCAITYFLIQLFGKFTLVTGLTALQSFRQHIHPSVSIFFIVALTTQICGSVIGVMGILADVCYEWSKTFIEGGISQLYFALFFIVFVYVIFLIGKTEVFEKVLAAFVAIMALCFLINFAILMPPALDILKGMVPNVPETGPGKNSFLVIASMVGTTVFSGLFILRTILVKEAGWTMADLKTQNRDALFSAFLMFIVSTSIMAAAAGSLYVQGITLVHVTQMINLLEPLAGAAAVAIFTIGLIAAGVSSQFPNVALLPWLLDDFHQRKSDLKRPSYRIMALVISCLGLIVPIFNAKPIAVMVSSQAFGALVLPATVGCIFYIGNKKSLMGEHQFSALTNALLILIFAFALIMSYMSLTGILSTLQAV</sequence>
<feature type="transmembrane region" description="Helical" evidence="7">
    <location>
        <begin position="277"/>
        <end position="302"/>
    </location>
</feature>
<feature type="transmembrane region" description="Helical" evidence="7">
    <location>
        <begin position="41"/>
        <end position="60"/>
    </location>
</feature>
<dbReference type="GO" id="GO:0034755">
    <property type="term" value="P:iron ion transmembrane transport"/>
    <property type="evidence" value="ECO:0007669"/>
    <property type="project" value="TreeGrafter"/>
</dbReference>